<protein>
    <recommendedName>
        <fullName evidence="3">Telomere replication protein EST3</fullName>
    </recommendedName>
</protein>
<accession>A0A0C2ZU41</accession>
<dbReference type="OrthoDB" id="3144405at2759"/>
<dbReference type="Proteomes" id="UP000053989">
    <property type="component" value="Unassembled WGS sequence"/>
</dbReference>
<dbReference type="EMBL" id="KN822025">
    <property type="protein sequence ID" value="KIM65018.1"/>
    <property type="molecule type" value="Genomic_DNA"/>
</dbReference>
<evidence type="ECO:0000313" key="2">
    <source>
        <dbReference type="Proteomes" id="UP000053989"/>
    </source>
</evidence>
<evidence type="ECO:0000313" key="1">
    <source>
        <dbReference type="EMBL" id="KIM65018.1"/>
    </source>
</evidence>
<organism evidence="1 2">
    <name type="scientific">Scleroderma citrinum Foug A</name>
    <dbReference type="NCBI Taxonomy" id="1036808"/>
    <lineage>
        <taxon>Eukaryota</taxon>
        <taxon>Fungi</taxon>
        <taxon>Dikarya</taxon>
        <taxon>Basidiomycota</taxon>
        <taxon>Agaricomycotina</taxon>
        <taxon>Agaricomycetes</taxon>
        <taxon>Agaricomycetidae</taxon>
        <taxon>Boletales</taxon>
        <taxon>Sclerodermatineae</taxon>
        <taxon>Sclerodermataceae</taxon>
        <taxon>Scleroderma</taxon>
    </lineage>
</organism>
<dbReference type="AlphaFoldDB" id="A0A0C2ZU41"/>
<evidence type="ECO:0008006" key="3">
    <source>
        <dbReference type="Google" id="ProtNLM"/>
    </source>
</evidence>
<gene>
    <name evidence="1" type="ORF">SCLCIDRAFT_585033</name>
</gene>
<reference evidence="2" key="2">
    <citation type="submission" date="2015-01" db="EMBL/GenBank/DDBJ databases">
        <title>Evolutionary Origins and Diversification of the Mycorrhizal Mutualists.</title>
        <authorList>
            <consortium name="DOE Joint Genome Institute"/>
            <consortium name="Mycorrhizal Genomics Consortium"/>
            <person name="Kohler A."/>
            <person name="Kuo A."/>
            <person name="Nagy L.G."/>
            <person name="Floudas D."/>
            <person name="Copeland A."/>
            <person name="Barry K.W."/>
            <person name="Cichocki N."/>
            <person name="Veneault-Fourrey C."/>
            <person name="LaButti K."/>
            <person name="Lindquist E.A."/>
            <person name="Lipzen A."/>
            <person name="Lundell T."/>
            <person name="Morin E."/>
            <person name="Murat C."/>
            <person name="Riley R."/>
            <person name="Ohm R."/>
            <person name="Sun H."/>
            <person name="Tunlid A."/>
            <person name="Henrissat B."/>
            <person name="Grigoriev I.V."/>
            <person name="Hibbett D.S."/>
            <person name="Martin F."/>
        </authorList>
    </citation>
    <scope>NUCLEOTIDE SEQUENCE [LARGE SCALE GENOMIC DNA]</scope>
    <source>
        <strain evidence="2">Foug A</strain>
    </source>
</reference>
<dbReference type="HOGENOM" id="CLU_1555819_0_0_1"/>
<name>A0A0C2ZU41_9AGAM</name>
<sequence length="201" mass="22326">MGLVCGLHGTCSLCGREPNFFFSEAEHPCLHNLLSPPMAESIPAAWISDYLIDAAETYGGQLYDVPPFIKKKRVQLIEFLTFHENSYVWACASDKTHRIPIRISREAAEEFKAKNSGRNVVDYRFALVFIKHFRPIFSPRPLGGGLKGNTPTPHLALEVGYVENIGPGTHIFGDPNDVESNSLVHEWVAGLRRDGGETCSN</sequence>
<reference evidence="1 2" key="1">
    <citation type="submission" date="2014-04" db="EMBL/GenBank/DDBJ databases">
        <authorList>
            <consortium name="DOE Joint Genome Institute"/>
            <person name="Kuo A."/>
            <person name="Kohler A."/>
            <person name="Nagy L.G."/>
            <person name="Floudas D."/>
            <person name="Copeland A."/>
            <person name="Barry K.W."/>
            <person name="Cichocki N."/>
            <person name="Veneault-Fourrey C."/>
            <person name="LaButti K."/>
            <person name="Lindquist E.A."/>
            <person name="Lipzen A."/>
            <person name="Lundell T."/>
            <person name="Morin E."/>
            <person name="Murat C."/>
            <person name="Sun H."/>
            <person name="Tunlid A."/>
            <person name="Henrissat B."/>
            <person name="Grigoriev I.V."/>
            <person name="Hibbett D.S."/>
            <person name="Martin F."/>
            <person name="Nordberg H.P."/>
            <person name="Cantor M.N."/>
            <person name="Hua S.X."/>
        </authorList>
    </citation>
    <scope>NUCLEOTIDE SEQUENCE [LARGE SCALE GENOMIC DNA]</scope>
    <source>
        <strain evidence="1 2">Foug A</strain>
    </source>
</reference>
<dbReference type="InParanoid" id="A0A0C2ZU41"/>
<proteinExistence type="predicted"/>
<keyword evidence="2" id="KW-1185">Reference proteome</keyword>